<proteinExistence type="predicted"/>
<comment type="caution">
    <text evidence="1">The sequence shown here is derived from an EMBL/GenBank/DDBJ whole genome shotgun (WGS) entry which is preliminary data.</text>
</comment>
<dbReference type="EMBL" id="JACGWN010000003">
    <property type="protein sequence ID" value="KAL0455482.1"/>
    <property type="molecule type" value="Genomic_DNA"/>
</dbReference>
<gene>
    <name evidence="1" type="ORF">Slati_0887400</name>
</gene>
<accession>A0AAW2XN56</accession>
<reference evidence="1" key="1">
    <citation type="submission" date="2020-06" db="EMBL/GenBank/DDBJ databases">
        <authorList>
            <person name="Li T."/>
            <person name="Hu X."/>
            <person name="Zhang T."/>
            <person name="Song X."/>
            <person name="Zhang H."/>
            <person name="Dai N."/>
            <person name="Sheng W."/>
            <person name="Hou X."/>
            <person name="Wei L."/>
        </authorList>
    </citation>
    <scope>NUCLEOTIDE SEQUENCE</scope>
    <source>
        <strain evidence="1">KEN1</strain>
        <tissue evidence="1">Leaf</tissue>
    </source>
</reference>
<reference evidence="1" key="2">
    <citation type="journal article" date="2024" name="Plant">
        <title>Genomic evolution and insights into agronomic trait innovations of Sesamum species.</title>
        <authorList>
            <person name="Miao H."/>
            <person name="Wang L."/>
            <person name="Qu L."/>
            <person name="Liu H."/>
            <person name="Sun Y."/>
            <person name="Le M."/>
            <person name="Wang Q."/>
            <person name="Wei S."/>
            <person name="Zheng Y."/>
            <person name="Lin W."/>
            <person name="Duan Y."/>
            <person name="Cao H."/>
            <person name="Xiong S."/>
            <person name="Wang X."/>
            <person name="Wei L."/>
            <person name="Li C."/>
            <person name="Ma Q."/>
            <person name="Ju M."/>
            <person name="Zhao R."/>
            <person name="Li G."/>
            <person name="Mu C."/>
            <person name="Tian Q."/>
            <person name="Mei H."/>
            <person name="Zhang T."/>
            <person name="Gao T."/>
            <person name="Zhang H."/>
        </authorList>
    </citation>
    <scope>NUCLEOTIDE SEQUENCE</scope>
    <source>
        <strain evidence="1">KEN1</strain>
    </source>
</reference>
<dbReference type="AlphaFoldDB" id="A0AAW2XN56"/>
<sequence length="79" mass="9160">MTYLRPWARHVLLADEAQALIRPFTKEEVKATLFDIEEDRAPGPDGFSSGFYKAAWPIVGKRLLRRYWTSLALDDYLSK</sequence>
<protein>
    <submittedName>
        <fullName evidence="1">Uncharacterized protein</fullName>
    </submittedName>
</protein>
<evidence type="ECO:0000313" key="1">
    <source>
        <dbReference type="EMBL" id="KAL0455482.1"/>
    </source>
</evidence>
<name>A0AAW2XN56_9LAMI</name>
<organism evidence="1">
    <name type="scientific">Sesamum latifolium</name>
    <dbReference type="NCBI Taxonomy" id="2727402"/>
    <lineage>
        <taxon>Eukaryota</taxon>
        <taxon>Viridiplantae</taxon>
        <taxon>Streptophyta</taxon>
        <taxon>Embryophyta</taxon>
        <taxon>Tracheophyta</taxon>
        <taxon>Spermatophyta</taxon>
        <taxon>Magnoliopsida</taxon>
        <taxon>eudicotyledons</taxon>
        <taxon>Gunneridae</taxon>
        <taxon>Pentapetalae</taxon>
        <taxon>asterids</taxon>
        <taxon>lamiids</taxon>
        <taxon>Lamiales</taxon>
        <taxon>Pedaliaceae</taxon>
        <taxon>Sesamum</taxon>
    </lineage>
</organism>